<accession>A0A644UC21</accession>
<organism evidence="9">
    <name type="scientific">bioreactor metagenome</name>
    <dbReference type="NCBI Taxonomy" id="1076179"/>
    <lineage>
        <taxon>unclassified sequences</taxon>
        <taxon>metagenomes</taxon>
        <taxon>ecological metagenomes</taxon>
    </lineage>
</organism>
<dbReference type="GO" id="GO:0008422">
    <property type="term" value="F:beta-glucosidase activity"/>
    <property type="evidence" value="ECO:0007669"/>
    <property type="project" value="UniProtKB-EC"/>
</dbReference>
<dbReference type="AlphaFoldDB" id="A0A644UC21"/>
<proteinExistence type="inferred from homology"/>
<comment type="catalytic activity">
    <reaction evidence="1">
        <text>Hydrolysis of terminal, non-reducing beta-D-glucosyl residues with release of beta-D-glucose.</text>
        <dbReference type="EC" id="3.2.1.21"/>
    </reaction>
</comment>
<keyword evidence="7 9" id="KW-0326">Glycosidase</keyword>
<name>A0A644UC21_9ZZZZ</name>
<dbReference type="InterPro" id="IPR017853">
    <property type="entry name" value="GH"/>
</dbReference>
<gene>
    <name evidence="9" type="primary">gghA_1</name>
    <name evidence="9" type="ORF">SDC9_22247</name>
</gene>
<dbReference type="NCBIfam" id="TIGR03356">
    <property type="entry name" value="BGL"/>
    <property type="match status" value="1"/>
</dbReference>
<evidence type="ECO:0000313" key="9">
    <source>
        <dbReference type="EMBL" id="MPL76402.1"/>
    </source>
</evidence>
<evidence type="ECO:0000256" key="5">
    <source>
        <dbReference type="ARBA" id="ARBA00023001"/>
    </source>
</evidence>
<dbReference type="SUPFAM" id="SSF51445">
    <property type="entry name" value="(Trans)glycosidases"/>
    <property type="match status" value="1"/>
</dbReference>
<evidence type="ECO:0000256" key="6">
    <source>
        <dbReference type="ARBA" id="ARBA00023277"/>
    </source>
</evidence>
<dbReference type="InterPro" id="IPR001360">
    <property type="entry name" value="Glyco_hydro_1"/>
</dbReference>
<dbReference type="PROSITE" id="PS00653">
    <property type="entry name" value="GLYCOSYL_HYDROL_F1_2"/>
    <property type="match status" value="1"/>
</dbReference>
<keyword evidence="4 9" id="KW-0378">Hydrolase</keyword>
<dbReference type="PRINTS" id="PR00131">
    <property type="entry name" value="GLHYDRLASE1"/>
</dbReference>
<dbReference type="FunFam" id="3.20.20.80:FF:000004">
    <property type="entry name" value="Beta-glucosidase 6-phospho-beta-glucosidase"/>
    <property type="match status" value="1"/>
</dbReference>
<comment type="similarity">
    <text evidence="2">Belongs to the glycosyl hydrolase 1 family.</text>
</comment>
<evidence type="ECO:0000256" key="4">
    <source>
        <dbReference type="ARBA" id="ARBA00022801"/>
    </source>
</evidence>
<sequence length="485" mass="53870">MSNYFDSRDFVKLAGNQVQSGKKMPGATLPTFPEQFLWGVATAAYQIEGSPDADGKGKSIWDTYAHIPGKMKNGDTGDVAIDHYRRYKEDVAIMKEMGVNAYRFSISWSRIFPNGVGKPNQKGLDFYSRLVDELLKAGIEPFGTLYHWDLPQALQDKGGWQSRDTAQAFADYASLIAEQLGDRVKHFFTLNELQNFVDMGHRGTEIKVQGKDVRIELAPGLQLSTAQVNQVSHHAVLAHGLAVQSMRAIRPDLLLGPADVLFTGVPIIDTPANVRAAEIATKKYNERFLDVMLTGKYSDSYLQAAGQDAPKFTEADLKAIGSPLDFVGVNIYIPKSYVEASEDAKGFREVPTSLTHPKMGSPWHSFSPEVLYWGPRLMNSLWKPKAIYITENGCAAGDVLTPEGRILDTDRVMYMRAVMSNLHRAISEGVPVKGNFIWSAFDNLEWTGGFGTRFGLVHVDFKTQKRTPKLSAAWFKEAAHRNGIV</sequence>
<dbReference type="Pfam" id="PF00232">
    <property type="entry name" value="Glyco_hydro_1"/>
    <property type="match status" value="1"/>
</dbReference>
<dbReference type="EC" id="3.2.1.21" evidence="3"/>
<evidence type="ECO:0000256" key="2">
    <source>
        <dbReference type="ARBA" id="ARBA00010838"/>
    </source>
</evidence>
<keyword evidence="8" id="KW-0624">Polysaccharide degradation</keyword>
<comment type="caution">
    <text evidence="9">The sequence shown here is derived from an EMBL/GenBank/DDBJ whole genome shotgun (WGS) entry which is preliminary data.</text>
</comment>
<dbReference type="Gene3D" id="3.20.20.80">
    <property type="entry name" value="Glycosidases"/>
    <property type="match status" value="1"/>
</dbReference>
<dbReference type="InterPro" id="IPR017736">
    <property type="entry name" value="Glyco_hydro_1_beta-glucosidase"/>
</dbReference>
<dbReference type="InterPro" id="IPR033132">
    <property type="entry name" value="GH_1_N_CS"/>
</dbReference>
<evidence type="ECO:0000256" key="7">
    <source>
        <dbReference type="ARBA" id="ARBA00023295"/>
    </source>
</evidence>
<reference evidence="9" key="1">
    <citation type="submission" date="2019-08" db="EMBL/GenBank/DDBJ databases">
        <authorList>
            <person name="Kucharzyk K."/>
            <person name="Murdoch R.W."/>
            <person name="Higgins S."/>
            <person name="Loffler F."/>
        </authorList>
    </citation>
    <scope>NUCLEOTIDE SEQUENCE</scope>
</reference>
<keyword evidence="5" id="KW-0136">Cellulose degradation</keyword>
<evidence type="ECO:0000256" key="8">
    <source>
        <dbReference type="ARBA" id="ARBA00023326"/>
    </source>
</evidence>
<keyword evidence="6" id="KW-0119">Carbohydrate metabolism</keyword>
<evidence type="ECO:0000256" key="3">
    <source>
        <dbReference type="ARBA" id="ARBA00012744"/>
    </source>
</evidence>
<protein>
    <recommendedName>
        <fullName evidence="3">beta-glucosidase</fullName>
        <ecNumber evidence="3">3.2.1.21</ecNumber>
    </recommendedName>
</protein>
<dbReference type="PANTHER" id="PTHR10353:SF36">
    <property type="entry name" value="LP05116P"/>
    <property type="match status" value="1"/>
</dbReference>
<evidence type="ECO:0000256" key="1">
    <source>
        <dbReference type="ARBA" id="ARBA00000448"/>
    </source>
</evidence>
<dbReference type="EMBL" id="VSSQ01000097">
    <property type="protein sequence ID" value="MPL76402.1"/>
    <property type="molecule type" value="Genomic_DNA"/>
</dbReference>
<dbReference type="GO" id="GO:0005829">
    <property type="term" value="C:cytosol"/>
    <property type="evidence" value="ECO:0007669"/>
    <property type="project" value="TreeGrafter"/>
</dbReference>
<dbReference type="GO" id="GO:0030245">
    <property type="term" value="P:cellulose catabolic process"/>
    <property type="evidence" value="ECO:0007669"/>
    <property type="project" value="UniProtKB-KW"/>
</dbReference>
<dbReference type="PANTHER" id="PTHR10353">
    <property type="entry name" value="GLYCOSYL HYDROLASE"/>
    <property type="match status" value="1"/>
</dbReference>